<name>A0A1E5Q596_9PROT</name>
<evidence type="ECO:0000313" key="1">
    <source>
        <dbReference type="EMBL" id="OEJ65521.1"/>
    </source>
</evidence>
<comment type="caution">
    <text evidence="1">The sequence shown here is derived from an EMBL/GenBank/DDBJ whole genome shotgun (WGS) entry which is preliminary data.</text>
</comment>
<gene>
    <name evidence="1" type="ORF">BEN30_14160</name>
</gene>
<protein>
    <recommendedName>
        <fullName evidence="3">UDP-N-acetylglucosamine kinase</fullName>
    </recommendedName>
</protein>
<reference evidence="2" key="1">
    <citation type="submission" date="2016-07" db="EMBL/GenBank/DDBJ databases">
        <authorList>
            <person name="Florea S."/>
            <person name="Webb J.S."/>
            <person name="Jaromczyk J."/>
            <person name="Schardl C.L."/>
        </authorList>
    </citation>
    <scope>NUCLEOTIDE SEQUENCE [LARGE SCALE GENOMIC DNA]</scope>
    <source>
        <strain evidence="2">MV-1</strain>
    </source>
</reference>
<dbReference type="PANTHER" id="PTHR39206:SF1">
    <property type="entry name" value="SLL8004 PROTEIN"/>
    <property type="match status" value="1"/>
</dbReference>
<dbReference type="Proteomes" id="UP000095347">
    <property type="component" value="Unassembled WGS sequence"/>
</dbReference>
<dbReference type="SUPFAM" id="SSF52540">
    <property type="entry name" value="P-loop containing nucleoside triphosphate hydrolases"/>
    <property type="match status" value="1"/>
</dbReference>
<proteinExistence type="predicted"/>
<dbReference type="Pfam" id="PF13671">
    <property type="entry name" value="AAA_33"/>
    <property type="match status" value="1"/>
</dbReference>
<sequence length="188" mass="21237">MKQLWVLVGGNGAGKTTFYEQMLRPLNLPFINADVIAKEIFSEDPESYSYEAAKLAEKMREEQLLKGTNFCFETVFSHPSKVDFIAHAKALGYQIILMVIHVETVELNLVRINERVKEGGHSVPDKKVVSRIPRTLKNVEKAIPLCNQVYVLDNSSLENPFLKVLTIKDGARTEHIKPLPTWADLLMG</sequence>
<evidence type="ECO:0000313" key="2">
    <source>
        <dbReference type="Proteomes" id="UP000095347"/>
    </source>
</evidence>
<dbReference type="STRING" id="28181.BEN30_14160"/>
<dbReference type="RefSeq" id="WP_069958729.1">
    <property type="nucleotide sequence ID" value="NZ_MCGG01000049.1"/>
</dbReference>
<accession>A0A1E5Q596</accession>
<evidence type="ECO:0008006" key="3">
    <source>
        <dbReference type="Google" id="ProtNLM"/>
    </source>
</evidence>
<dbReference type="Gene3D" id="3.40.50.300">
    <property type="entry name" value="P-loop containing nucleotide triphosphate hydrolases"/>
    <property type="match status" value="1"/>
</dbReference>
<dbReference type="AlphaFoldDB" id="A0A1E5Q596"/>
<keyword evidence="2" id="KW-1185">Reference proteome</keyword>
<dbReference type="PANTHER" id="PTHR39206">
    <property type="entry name" value="SLL8004 PROTEIN"/>
    <property type="match status" value="1"/>
</dbReference>
<dbReference type="InterPro" id="IPR027417">
    <property type="entry name" value="P-loop_NTPase"/>
</dbReference>
<dbReference type="OrthoDB" id="9791543at2"/>
<dbReference type="EMBL" id="MCGG01000049">
    <property type="protein sequence ID" value="OEJ65521.1"/>
    <property type="molecule type" value="Genomic_DNA"/>
</dbReference>
<organism evidence="1 2">
    <name type="scientific">Magnetovibrio blakemorei</name>
    <dbReference type="NCBI Taxonomy" id="28181"/>
    <lineage>
        <taxon>Bacteria</taxon>
        <taxon>Pseudomonadati</taxon>
        <taxon>Pseudomonadota</taxon>
        <taxon>Alphaproteobacteria</taxon>
        <taxon>Rhodospirillales</taxon>
        <taxon>Magnetovibrionaceae</taxon>
        <taxon>Magnetovibrio</taxon>
    </lineage>
</organism>